<proteinExistence type="predicted"/>
<dbReference type="Gene3D" id="2.40.10.120">
    <property type="match status" value="1"/>
</dbReference>
<gene>
    <name evidence="1" type="ORF">COCCU_07260</name>
</gene>
<dbReference type="SUPFAM" id="SSF50494">
    <property type="entry name" value="Trypsin-like serine proteases"/>
    <property type="match status" value="1"/>
</dbReference>
<name>A0A6B8W900_9CORY</name>
<accession>A0A6B8W900</accession>
<evidence type="ECO:0000313" key="2">
    <source>
        <dbReference type="Proteomes" id="UP000424462"/>
    </source>
</evidence>
<dbReference type="KEGG" id="cok:COCCU_07260"/>
<keyword evidence="2" id="KW-1185">Reference proteome</keyword>
<dbReference type="InterPro" id="IPR009003">
    <property type="entry name" value="Peptidase_S1_PA"/>
</dbReference>
<reference evidence="1 2" key="1">
    <citation type="submission" date="2019-11" db="EMBL/GenBank/DDBJ databases">
        <title>Complete genome sequence of Corynebacterium kalinowskii 1959, a novel Corynebacterium species isolated from soil of a small paddock in Vilsendorf, Germany.</title>
        <authorList>
            <person name="Schaffert L."/>
            <person name="Ruwe M."/>
            <person name="Milse J."/>
            <person name="Hanuschka K."/>
            <person name="Ortseifen V."/>
            <person name="Droste J."/>
            <person name="Brandt D."/>
            <person name="Schlueter L."/>
            <person name="Kutter Y."/>
            <person name="Vinke S."/>
            <person name="Viehoefer P."/>
            <person name="Jacob L."/>
            <person name="Luebke N.-C."/>
            <person name="Schulte-Berndt E."/>
            <person name="Hain C."/>
            <person name="Linder M."/>
            <person name="Schmidt P."/>
            <person name="Wollenschlaeger L."/>
            <person name="Luttermann T."/>
            <person name="Thieme E."/>
            <person name="Hassa J."/>
            <person name="Haak M."/>
            <person name="Wittchen M."/>
            <person name="Mentz A."/>
            <person name="Persicke M."/>
            <person name="Busche T."/>
            <person name="Ruckert C."/>
        </authorList>
    </citation>
    <scope>NUCLEOTIDE SEQUENCE [LARGE SCALE GENOMIC DNA]</scope>
    <source>
        <strain evidence="1 2">2039</strain>
    </source>
</reference>
<dbReference type="RefSeq" id="WP_156230886.1">
    <property type="nucleotide sequence ID" value="NZ_CP046455.1"/>
</dbReference>
<dbReference type="AlphaFoldDB" id="A0A6B8W900"/>
<dbReference type="InterPro" id="IPR033116">
    <property type="entry name" value="TRYPSIN_SER"/>
</dbReference>
<sequence length="201" mass="21347">MNTPPAIRIGGNAGYCSGVLIAPHLGAAPKTRSNLALSCAHYFHRDRVGVAVRGRAFHTTVEEVIKIPWSDIAVVRLAKDCPVQDLPAVSQRRAEWLSQVTTTGFGGSPATPNQKQGRVIARIPLSLSRDLGTFVRSGAVLYNTPAAIRGDSGGPVINHGQLIGLQSLILDPFGRNLKIATVSQLAPHLPAIRQAVAQLKS</sequence>
<dbReference type="PROSITE" id="PS00135">
    <property type="entry name" value="TRYPSIN_SER"/>
    <property type="match status" value="1"/>
</dbReference>
<evidence type="ECO:0000313" key="1">
    <source>
        <dbReference type="EMBL" id="QGU07386.1"/>
    </source>
</evidence>
<protein>
    <submittedName>
        <fullName evidence="1">Trypsin</fullName>
    </submittedName>
</protein>
<dbReference type="Pfam" id="PF13365">
    <property type="entry name" value="Trypsin_2"/>
    <property type="match status" value="1"/>
</dbReference>
<dbReference type="Proteomes" id="UP000424462">
    <property type="component" value="Chromosome"/>
</dbReference>
<organism evidence="1 2">
    <name type="scientific">Corynebacterium occultum</name>
    <dbReference type="NCBI Taxonomy" id="2675219"/>
    <lineage>
        <taxon>Bacteria</taxon>
        <taxon>Bacillati</taxon>
        <taxon>Actinomycetota</taxon>
        <taxon>Actinomycetes</taxon>
        <taxon>Mycobacteriales</taxon>
        <taxon>Corynebacteriaceae</taxon>
        <taxon>Corynebacterium</taxon>
    </lineage>
</organism>
<dbReference type="EMBL" id="CP046455">
    <property type="protein sequence ID" value="QGU07386.1"/>
    <property type="molecule type" value="Genomic_DNA"/>
</dbReference>